<dbReference type="GO" id="GO:0006508">
    <property type="term" value="P:proteolysis"/>
    <property type="evidence" value="ECO:0007669"/>
    <property type="project" value="UniProtKB-KW"/>
</dbReference>
<dbReference type="EMBL" id="CAJEWE010000003">
    <property type="protein sequence ID" value="CAD2070914.1"/>
    <property type="molecule type" value="Genomic_DNA"/>
</dbReference>
<dbReference type="AlphaFoldDB" id="A0A6V7R1J6"/>
<keyword evidence="6" id="KW-1185">Reference proteome</keyword>
<dbReference type="PANTHER" id="PTHR42776">
    <property type="entry name" value="SERINE PEPTIDASE S9 FAMILY MEMBER"/>
    <property type="match status" value="1"/>
</dbReference>
<dbReference type="SUPFAM" id="SSF53474">
    <property type="entry name" value="alpha/beta-Hydrolases"/>
    <property type="match status" value="1"/>
</dbReference>
<keyword evidence="2" id="KW-0645">Protease</keyword>
<feature type="domain" description="Peptidase S9 prolyl oligopeptidase catalytic" evidence="4">
    <location>
        <begin position="445"/>
        <end position="655"/>
    </location>
</feature>
<name>A0A6V7R1J6_9BACL</name>
<dbReference type="Gene3D" id="3.40.50.1820">
    <property type="entry name" value="alpha/beta hydrolase"/>
    <property type="match status" value="1"/>
</dbReference>
<dbReference type="RefSeq" id="WP_186084480.1">
    <property type="nucleotide sequence ID" value="NZ_BMDB01000003.1"/>
</dbReference>
<dbReference type="InterPro" id="IPR011042">
    <property type="entry name" value="6-blade_b-propeller_TolB-like"/>
</dbReference>
<accession>A0A6V7R1J6</accession>
<dbReference type="Proteomes" id="UP000521032">
    <property type="component" value="Unassembled WGS sequence"/>
</dbReference>
<dbReference type="Pfam" id="PF00326">
    <property type="entry name" value="Peptidase_S9"/>
    <property type="match status" value="1"/>
</dbReference>
<dbReference type="PANTHER" id="PTHR42776:SF27">
    <property type="entry name" value="DIPEPTIDYL PEPTIDASE FAMILY MEMBER 6"/>
    <property type="match status" value="1"/>
</dbReference>
<proteinExistence type="inferred from homology"/>
<dbReference type="InterPro" id="IPR001375">
    <property type="entry name" value="Peptidase_S9_cat"/>
</dbReference>
<dbReference type="GO" id="GO:0004252">
    <property type="term" value="F:serine-type endopeptidase activity"/>
    <property type="evidence" value="ECO:0007669"/>
    <property type="project" value="TreeGrafter"/>
</dbReference>
<evidence type="ECO:0000256" key="2">
    <source>
        <dbReference type="ARBA" id="ARBA00022670"/>
    </source>
</evidence>
<comment type="caution">
    <text evidence="5">The sequence shown here is derived from an EMBL/GenBank/DDBJ whole genome shotgun (WGS) entry which is preliminary data.</text>
</comment>
<reference evidence="5 6" key="1">
    <citation type="submission" date="2020-07" db="EMBL/GenBank/DDBJ databases">
        <authorList>
            <person name="Criscuolo A."/>
        </authorList>
    </citation>
    <scope>NUCLEOTIDE SEQUENCE [LARGE SCALE GENOMIC DNA]</scope>
    <source>
        <strain evidence="6">CIP 111030</strain>
    </source>
</reference>
<sequence length="656" mass="74750">MNKNTVKINDIFNIKSVATPKVVPNSDRVTYYVTRIDEEDNAYYTNLHQYSGNGNMQLTYSKERVSNLVHSPDGGLTLFIAKGDNDKPQVFILRERGGEREQLTNEKYGVSGATFCNGGSKVYYHVTVPVDEKDEEDKDMDNSKKRPEPVVVDRMKYKSDGRPGPFGSVEPAFRQIKMIRLDSREVTTVKSGEENFTLYETVRGGFVYATDKSDNPDFNFSQKLYIRLNGEDTEIIRPDGNIISVVKNKANTHLLITAMDRKYENATHVNLELYEMSSGKRVDLTGKLDKPVGDSVVQDVQQSTEGSPATWVNDEEFVFLLSDDGSVNLWKGNIDGAIEPLLEGRHNIFGMDANSDAVYMTISTPVSPSELYKFDLKSETLIQLTEINKEYIDKTELVDPEDISFESFDGTEVHGWFMKPANNDTGKTPMVVNIHGGPHTFYANTFFHEMQVFASLGYAVLYVNPRGSHSYSQEFVDAVRGDYGNGDYKDIMAAVDFILEKHDFIDEDNLFVTGGSYGGFMTNWIVGHTNRFKAAVTQRSISNWISFRGVSDIGYYFTDWQIKAGIDDLDTLWKHSPLKYVDDVETPLLILHSEYDFRCPIEQAEQLYTELKYREKETQFVRFKEADHNLSRTGAPHLRVARLEHMTNWFNKYLEQ</sequence>
<dbReference type="InterPro" id="IPR029058">
    <property type="entry name" value="AB_hydrolase_fold"/>
</dbReference>
<gene>
    <name evidence="5" type="primary">ptpA</name>
    <name evidence="5" type="ORF">JEOSCH030_00117</name>
</gene>
<evidence type="ECO:0000313" key="5">
    <source>
        <dbReference type="EMBL" id="CAD2070914.1"/>
    </source>
</evidence>
<evidence type="ECO:0000256" key="1">
    <source>
        <dbReference type="ARBA" id="ARBA00010040"/>
    </source>
</evidence>
<dbReference type="Gene3D" id="2.120.10.30">
    <property type="entry name" value="TolB, C-terminal domain"/>
    <property type="match status" value="1"/>
</dbReference>
<evidence type="ECO:0000259" key="4">
    <source>
        <dbReference type="Pfam" id="PF00326"/>
    </source>
</evidence>
<dbReference type="FunFam" id="3.40.50.1820:FF:000028">
    <property type="entry name" value="S9 family peptidase"/>
    <property type="match status" value="1"/>
</dbReference>
<keyword evidence="3" id="KW-0378">Hydrolase</keyword>
<evidence type="ECO:0000313" key="6">
    <source>
        <dbReference type="Proteomes" id="UP000521032"/>
    </source>
</evidence>
<organism evidence="5 6">
    <name type="scientific">Phocicoccus schoeneichii</name>
    <dbReference type="NCBI Taxonomy" id="1812261"/>
    <lineage>
        <taxon>Bacteria</taxon>
        <taxon>Bacillati</taxon>
        <taxon>Bacillota</taxon>
        <taxon>Bacilli</taxon>
        <taxon>Bacillales</taxon>
        <taxon>Salinicoccaceae</taxon>
        <taxon>Phocicoccus</taxon>
    </lineage>
</organism>
<evidence type="ECO:0000256" key="3">
    <source>
        <dbReference type="ARBA" id="ARBA00022801"/>
    </source>
</evidence>
<protein>
    <submittedName>
        <fullName evidence="5">Prolyl tripeptidyl peptidase</fullName>
    </submittedName>
</protein>
<dbReference type="SUPFAM" id="SSF82171">
    <property type="entry name" value="DPP6 N-terminal domain-like"/>
    <property type="match status" value="1"/>
</dbReference>
<comment type="similarity">
    <text evidence="1">Belongs to the peptidase S9C family.</text>
</comment>